<dbReference type="Proteomes" id="UP001500902">
    <property type="component" value="Unassembled WGS sequence"/>
</dbReference>
<evidence type="ECO:0000313" key="3">
    <source>
        <dbReference type="Proteomes" id="UP001500902"/>
    </source>
</evidence>
<evidence type="ECO:0000256" key="1">
    <source>
        <dbReference type="SAM" id="MobiDB-lite"/>
    </source>
</evidence>
<feature type="compositionally biased region" description="Polar residues" evidence="1">
    <location>
        <begin position="48"/>
        <end position="60"/>
    </location>
</feature>
<reference evidence="3" key="1">
    <citation type="journal article" date="2019" name="Int. J. Syst. Evol. Microbiol.">
        <title>The Global Catalogue of Microorganisms (GCM) 10K type strain sequencing project: providing services to taxonomists for standard genome sequencing and annotation.</title>
        <authorList>
            <consortium name="The Broad Institute Genomics Platform"/>
            <consortium name="The Broad Institute Genome Sequencing Center for Infectious Disease"/>
            <person name="Wu L."/>
            <person name="Ma J."/>
        </authorList>
    </citation>
    <scope>NUCLEOTIDE SEQUENCE [LARGE SCALE GENOMIC DNA]</scope>
    <source>
        <strain evidence="3">JCM 16904</strain>
    </source>
</reference>
<protein>
    <submittedName>
        <fullName evidence="2">Uncharacterized protein</fullName>
    </submittedName>
</protein>
<organism evidence="2 3">
    <name type="scientific">Nonomuraea antimicrobica</name>
    <dbReference type="NCBI Taxonomy" id="561173"/>
    <lineage>
        <taxon>Bacteria</taxon>
        <taxon>Bacillati</taxon>
        <taxon>Actinomycetota</taxon>
        <taxon>Actinomycetes</taxon>
        <taxon>Streptosporangiales</taxon>
        <taxon>Streptosporangiaceae</taxon>
        <taxon>Nonomuraea</taxon>
    </lineage>
</organism>
<comment type="caution">
    <text evidence="2">The sequence shown here is derived from an EMBL/GenBank/DDBJ whole genome shotgun (WGS) entry which is preliminary data.</text>
</comment>
<keyword evidence="3" id="KW-1185">Reference proteome</keyword>
<gene>
    <name evidence="2" type="ORF">GCM10022224_002270</name>
</gene>
<dbReference type="EMBL" id="BAAAZP010000003">
    <property type="protein sequence ID" value="GAA3643442.1"/>
    <property type="molecule type" value="Genomic_DNA"/>
</dbReference>
<evidence type="ECO:0000313" key="2">
    <source>
        <dbReference type="EMBL" id="GAA3643442.1"/>
    </source>
</evidence>
<sequence length="69" mass="6808">MRNVGPGPSPRPGATDPGSDVGPDVAPAATDTGNAAVATMDSEHTDSADTSSPSLATTPRTAIFMSRAP</sequence>
<proteinExistence type="predicted"/>
<name>A0ABP7AZP2_9ACTN</name>
<accession>A0ABP7AZP2</accession>
<feature type="region of interest" description="Disordered" evidence="1">
    <location>
        <begin position="1"/>
        <end position="69"/>
    </location>
</feature>